<evidence type="ECO:0000256" key="1">
    <source>
        <dbReference type="SAM" id="Phobius"/>
    </source>
</evidence>
<accession>A0A1J5RIF7</accession>
<feature type="transmembrane region" description="Helical" evidence="1">
    <location>
        <begin position="122"/>
        <end position="142"/>
    </location>
</feature>
<gene>
    <name evidence="2" type="ORF">GALL_263140</name>
</gene>
<comment type="caution">
    <text evidence="2">The sequence shown here is derived from an EMBL/GenBank/DDBJ whole genome shotgun (WGS) entry which is preliminary data.</text>
</comment>
<protein>
    <submittedName>
        <fullName evidence="2">Uncharacterized protein</fullName>
    </submittedName>
</protein>
<feature type="transmembrane region" description="Helical" evidence="1">
    <location>
        <begin position="65"/>
        <end position="88"/>
    </location>
</feature>
<keyword evidence="1" id="KW-0472">Membrane</keyword>
<organism evidence="2">
    <name type="scientific">mine drainage metagenome</name>
    <dbReference type="NCBI Taxonomy" id="410659"/>
    <lineage>
        <taxon>unclassified sequences</taxon>
        <taxon>metagenomes</taxon>
        <taxon>ecological metagenomes</taxon>
    </lineage>
</organism>
<sequence>MGVDEAMRTGVRVVRATLAGGTVLALAAGAHRLGGGTLPPPAGLVALGSIVLLLTTFLSRWHLSLAALLPLLGAAQYALHHALGVLSVPGATLPARGMHDAMSAMVLPGATGTSMDAMTSGMSVSMTAAHVAATVATALVLVGGDRAARMALHWWFSVLPLVHGHRPAPATQVRRLVPTPVVPAERPCAARRRSVPRRGPPPAFA</sequence>
<keyword evidence="1" id="KW-0812">Transmembrane</keyword>
<dbReference type="AlphaFoldDB" id="A0A1J5RIF7"/>
<evidence type="ECO:0000313" key="2">
    <source>
        <dbReference type="EMBL" id="OIQ91775.1"/>
    </source>
</evidence>
<proteinExistence type="predicted"/>
<name>A0A1J5RIF7_9ZZZZ</name>
<feature type="transmembrane region" description="Helical" evidence="1">
    <location>
        <begin position="42"/>
        <end position="58"/>
    </location>
</feature>
<keyword evidence="1" id="KW-1133">Transmembrane helix</keyword>
<dbReference type="EMBL" id="MLJW01000249">
    <property type="protein sequence ID" value="OIQ91775.1"/>
    <property type="molecule type" value="Genomic_DNA"/>
</dbReference>
<reference evidence="2" key="1">
    <citation type="submission" date="2016-10" db="EMBL/GenBank/DDBJ databases">
        <title>Sequence of Gallionella enrichment culture.</title>
        <authorList>
            <person name="Poehlein A."/>
            <person name="Muehling M."/>
            <person name="Daniel R."/>
        </authorList>
    </citation>
    <scope>NUCLEOTIDE SEQUENCE</scope>
</reference>